<dbReference type="RefSeq" id="WP_212010570.1">
    <property type="nucleotide sequence ID" value="NZ_JAAFYZ010000061.1"/>
</dbReference>
<organism evidence="1 2">
    <name type="scientific">Catenulispora pinistramenti</name>
    <dbReference type="NCBI Taxonomy" id="2705254"/>
    <lineage>
        <taxon>Bacteria</taxon>
        <taxon>Bacillati</taxon>
        <taxon>Actinomycetota</taxon>
        <taxon>Actinomycetes</taxon>
        <taxon>Catenulisporales</taxon>
        <taxon>Catenulisporaceae</taxon>
        <taxon>Catenulispora</taxon>
    </lineage>
</organism>
<name>A0ABS5KSH1_9ACTN</name>
<comment type="caution">
    <text evidence="1">The sequence shown here is derived from an EMBL/GenBank/DDBJ whole genome shotgun (WGS) entry which is preliminary data.</text>
</comment>
<protein>
    <submittedName>
        <fullName evidence="1">Uncharacterized protein</fullName>
    </submittedName>
</protein>
<keyword evidence="2" id="KW-1185">Reference proteome</keyword>
<dbReference type="Proteomes" id="UP000730482">
    <property type="component" value="Unassembled WGS sequence"/>
</dbReference>
<sequence length="55" mass="6248">MSEQTTVGQRPLLADVLDPEELAREIAAEKVARRTHPTLPLSIYSYSRACQYEQD</sequence>
<proteinExistence type="predicted"/>
<dbReference type="EMBL" id="JAAFYZ010000061">
    <property type="protein sequence ID" value="MBS2548993.1"/>
    <property type="molecule type" value="Genomic_DNA"/>
</dbReference>
<evidence type="ECO:0000313" key="1">
    <source>
        <dbReference type="EMBL" id="MBS2548993.1"/>
    </source>
</evidence>
<accession>A0ABS5KSH1</accession>
<evidence type="ECO:0000313" key="2">
    <source>
        <dbReference type="Proteomes" id="UP000730482"/>
    </source>
</evidence>
<gene>
    <name evidence="1" type="ORF">KGQ19_19185</name>
</gene>
<reference evidence="1 2" key="1">
    <citation type="submission" date="2020-02" db="EMBL/GenBank/DDBJ databases">
        <title>Acidophilic actinobacteria isolated from forest soil.</title>
        <authorList>
            <person name="Golinska P."/>
        </authorList>
    </citation>
    <scope>NUCLEOTIDE SEQUENCE [LARGE SCALE GENOMIC DNA]</scope>
    <source>
        <strain evidence="1 2">NL8</strain>
    </source>
</reference>